<name>A0A9J6DJI8_RHIMP</name>
<proteinExistence type="predicted"/>
<gene>
    <name evidence="1" type="ORF">HPB51_022013</name>
</gene>
<evidence type="ECO:0000313" key="1">
    <source>
        <dbReference type="EMBL" id="KAH8022131.1"/>
    </source>
</evidence>
<dbReference type="Proteomes" id="UP000821866">
    <property type="component" value="Chromosome 7"/>
</dbReference>
<reference evidence="1" key="1">
    <citation type="journal article" date="2020" name="Cell">
        <title>Large-Scale Comparative Analyses of Tick Genomes Elucidate Their Genetic Diversity and Vector Capacities.</title>
        <authorList>
            <consortium name="Tick Genome and Microbiome Consortium (TIGMIC)"/>
            <person name="Jia N."/>
            <person name="Wang J."/>
            <person name="Shi W."/>
            <person name="Du L."/>
            <person name="Sun Y."/>
            <person name="Zhan W."/>
            <person name="Jiang J.F."/>
            <person name="Wang Q."/>
            <person name="Zhang B."/>
            <person name="Ji P."/>
            <person name="Bell-Sakyi L."/>
            <person name="Cui X.M."/>
            <person name="Yuan T.T."/>
            <person name="Jiang B.G."/>
            <person name="Yang W.F."/>
            <person name="Lam T.T."/>
            <person name="Chang Q.C."/>
            <person name="Ding S.J."/>
            <person name="Wang X.J."/>
            <person name="Zhu J.G."/>
            <person name="Ruan X.D."/>
            <person name="Zhao L."/>
            <person name="Wei J.T."/>
            <person name="Ye R.Z."/>
            <person name="Que T.C."/>
            <person name="Du C.H."/>
            <person name="Zhou Y.H."/>
            <person name="Cheng J.X."/>
            <person name="Dai P.F."/>
            <person name="Guo W.B."/>
            <person name="Han X.H."/>
            <person name="Huang E.J."/>
            <person name="Li L.F."/>
            <person name="Wei W."/>
            <person name="Gao Y.C."/>
            <person name="Liu J.Z."/>
            <person name="Shao H.Z."/>
            <person name="Wang X."/>
            <person name="Wang C.C."/>
            <person name="Yang T.C."/>
            <person name="Huo Q.B."/>
            <person name="Li W."/>
            <person name="Chen H.Y."/>
            <person name="Chen S.E."/>
            <person name="Zhou L.G."/>
            <person name="Ni X.B."/>
            <person name="Tian J.H."/>
            <person name="Sheng Y."/>
            <person name="Liu T."/>
            <person name="Pan Y.S."/>
            <person name="Xia L.Y."/>
            <person name="Li J."/>
            <person name="Zhao F."/>
            <person name="Cao W.C."/>
        </authorList>
    </citation>
    <scope>NUCLEOTIDE SEQUENCE</scope>
    <source>
        <strain evidence="1">Rmic-2018</strain>
    </source>
</reference>
<sequence length="228" mass="26055">MLKKRRPFVNVGQRIHHSGSAILLRNSDAELRIPNFVHEKQRRHVSREDHRYVYVSAKRRANVVNETRLPTMLVNATDAERANQFAQPDARFKRDFEDHSFGHRRNVCDRLHFDNNITLVGSIKNKAKQSDALRILLNTFVNVDLKCGGVDNNVNSGNDDDGDLNVDIRKDNWLVYFMCTVHGLYCVSNNNFDHGDQPTNIHGSCIDLVFTSYAIARTLPKDPLDSAL</sequence>
<dbReference type="EMBL" id="JABSTU010000009">
    <property type="protein sequence ID" value="KAH8022131.1"/>
    <property type="molecule type" value="Genomic_DNA"/>
</dbReference>
<evidence type="ECO:0000313" key="2">
    <source>
        <dbReference type="Proteomes" id="UP000821866"/>
    </source>
</evidence>
<reference evidence="1" key="2">
    <citation type="submission" date="2021-09" db="EMBL/GenBank/DDBJ databases">
        <authorList>
            <person name="Jia N."/>
            <person name="Wang J."/>
            <person name="Shi W."/>
            <person name="Du L."/>
            <person name="Sun Y."/>
            <person name="Zhan W."/>
            <person name="Jiang J."/>
            <person name="Wang Q."/>
            <person name="Zhang B."/>
            <person name="Ji P."/>
            <person name="Sakyi L.B."/>
            <person name="Cui X."/>
            <person name="Yuan T."/>
            <person name="Jiang B."/>
            <person name="Yang W."/>
            <person name="Lam T.T.-Y."/>
            <person name="Chang Q."/>
            <person name="Ding S."/>
            <person name="Wang X."/>
            <person name="Zhu J."/>
            <person name="Ruan X."/>
            <person name="Zhao L."/>
            <person name="Wei J."/>
            <person name="Que T."/>
            <person name="Du C."/>
            <person name="Cheng J."/>
            <person name="Dai P."/>
            <person name="Han X."/>
            <person name="Huang E."/>
            <person name="Gao Y."/>
            <person name="Liu J."/>
            <person name="Shao H."/>
            <person name="Ye R."/>
            <person name="Li L."/>
            <person name="Wei W."/>
            <person name="Wang X."/>
            <person name="Wang C."/>
            <person name="Huo Q."/>
            <person name="Li W."/>
            <person name="Guo W."/>
            <person name="Chen H."/>
            <person name="Chen S."/>
            <person name="Zhou L."/>
            <person name="Zhou L."/>
            <person name="Ni X."/>
            <person name="Tian J."/>
            <person name="Zhou Y."/>
            <person name="Sheng Y."/>
            <person name="Liu T."/>
            <person name="Pan Y."/>
            <person name="Xia L."/>
            <person name="Li J."/>
            <person name="Zhao F."/>
            <person name="Cao W."/>
        </authorList>
    </citation>
    <scope>NUCLEOTIDE SEQUENCE</scope>
    <source>
        <strain evidence="1">Rmic-2018</strain>
        <tissue evidence="1">Larvae</tissue>
    </source>
</reference>
<dbReference type="AlphaFoldDB" id="A0A9J6DJI8"/>
<keyword evidence="2" id="KW-1185">Reference proteome</keyword>
<protein>
    <submittedName>
        <fullName evidence="1">Uncharacterized protein</fullName>
    </submittedName>
</protein>
<organism evidence="1 2">
    <name type="scientific">Rhipicephalus microplus</name>
    <name type="common">Cattle tick</name>
    <name type="synonym">Boophilus microplus</name>
    <dbReference type="NCBI Taxonomy" id="6941"/>
    <lineage>
        <taxon>Eukaryota</taxon>
        <taxon>Metazoa</taxon>
        <taxon>Ecdysozoa</taxon>
        <taxon>Arthropoda</taxon>
        <taxon>Chelicerata</taxon>
        <taxon>Arachnida</taxon>
        <taxon>Acari</taxon>
        <taxon>Parasitiformes</taxon>
        <taxon>Ixodida</taxon>
        <taxon>Ixodoidea</taxon>
        <taxon>Ixodidae</taxon>
        <taxon>Rhipicephalinae</taxon>
        <taxon>Rhipicephalus</taxon>
        <taxon>Boophilus</taxon>
    </lineage>
</organism>
<accession>A0A9J6DJI8</accession>
<comment type="caution">
    <text evidence="1">The sequence shown here is derived from an EMBL/GenBank/DDBJ whole genome shotgun (WGS) entry which is preliminary data.</text>
</comment>